<reference evidence="1 2" key="1">
    <citation type="submission" date="2017-04" db="EMBL/GenBank/DDBJ databases">
        <title>The complete genome sequence of Streptomyces albolongus YIM 101047, the producer of novel bafilomycins and novel odoriferous sesquiterpenoids.</title>
        <authorList>
            <person name="Yin M."/>
            <person name="Jiang Y."/>
        </authorList>
    </citation>
    <scope>NUCLEOTIDE SEQUENCE [LARGE SCALE GENOMIC DNA]</scope>
    <source>
        <strain evidence="1 2">YIM 101047</strain>
    </source>
</reference>
<proteinExistence type="predicted"/>
<dbReference type="Proteomes" id="UP000192251">
    <property type="component" value="Chromosome"/>
</dbReference>
<evidence type="ECO:0000313" key="1">
    <source>
        <dbReference type="EMBL" id="ARF71423.1"/>
    </source>
</evidence>
<evidence type="ECO:0000313" key="2">
    <source>
        <dbReference type="Proteomes" id="UP000192251"/>
    </source>
</evidence>
<keyword evidence="2" id="KW-1185">Reference proteome</keyword>
<evidence type="ECO:0008006" key="3">
    <source>
        <dbReference type="Google" id="ProtNLM"/>
    </source>
</evidence>
<name>A0ABC8BM31_9ACTN</name>
<protein>
    <recommendedName>
        <fullName evidence="3">Integrase</fullName>
    </recommendedName>
</protein>
<organism evidence="1 2">
    <name type="scientific">Kitasatospora albolonga</name>
    <dbReference type="NCBI Taxonomy" id="68173"/>
    <lineage>
        <taxon>Bacteria</taxon>
        <taxon>Bacillati</taxon>
        <taxon>Actinomycetota</taxon>
        <taxon>Actinomycetes</taxon>
        <taxon>Kitasatosporales</taxon>
        <taxon>Streptomycetaceae</taxon>
        <taxon>Kitasatospora</taxon>
    </lineage>
</organism>
<dbReference type="EMBL" id="CP020563">
    <property type="protein sequence ID" value="ARF71423.1"/>
    <property type="molecule type" value="Genomic_DNA"/>
</dbReference>
<sequence length="69" mass="7407">MPVETRAGAPGGVSAAWAADRSVVNVVAVAKWLGHHDVEGPFRATDERQRMMVYIKRKTAVGRSCRGAA</sequence>
<dbReference type="AlphaFoldDB" id="A0ABC8BM31"/>
<dbReference type="KEGG" id="kab:B7C62_03495"/>
<gene>
    <name evidence="1" type="ORF">B7C62_03495</name>
</gene>
<accession>A0ABC8BM31</accession>